<dbReference type="HOGENOM" id="CLU_2569830_0_0_0"/>
<protein>
    <submittedName>
        <fullName evidence="2">Uncharacterized protein</fullName>
    </submittedName>
</protein>
<reference evidence="2 3" key="1">
    <citation type="journal article" date="2012" name="Genome Biol. Evol.">
        <title>Genome Sequence of the Mesophilic Thermotogales Bacterium Mesotoga prima MesG1.Ag.4.2 Reveals the Largest Thermotogales Genome To Date.</title>
        <authorList>
            <person name="Zhaxybayeva O."/>
            <person name="Swithers K.S."/>
            <person name="Foght J."/>
            <person name="Green A.G."/>
            <person name="Bruce D."/>
            <person name="Detter C."/>
            <person name="Han S."/>
            <person name="Teshima H."/>
            <person name="Han J."/>
            <person name="Woyke T."/>
            <person name="Pitluck S."/>
            <person name="Nolan M."/>
            <person name="Ivanova N."/>
            <person name="Pati A."/>
            <person name="Land M.L."/>
            <person name="Dlutek M."/>
            <person name="Doolittle W.F."/>
            <person name="Noll K.M."/>
            <person name="Nesbo C.L."/>
        </authorList>
    </citation>
    <scope>NUCLEOTIDE SEQUENCE [LARGE SCALE GENOMIC DNA]</scope>
    <source>
        <strain evidence="3">mesG1.Ag.4.2</strain>
    </source>
</reference>
<dbReference type="KEGG" id="mpg:Theba_1045"/>
<evidence type="ECO:0000313" key="2">
    <source>
        <dbReference type="EMBL" id="AFK06750.1"/>
    </source>
</evidence>
<dbReference type="AlphaFoldDB" id="I2F497"/>
<dbReference type="Proteomes" id="UP000002881">
    <property type="component" value="Chromosome"/>
</dbReference>
<organism evidence="2 3">
    <name type="scientific">Mesotoga prima MesG1.Ag.4.2</name>
    <dbReference type="NCBI Taxonomy" id="660470"/>
    <lineage>
        <taxon>Bacteria</taxon>
        <taxon>Thermotogati</taxon>
        <taxon>Thermotogota</taxon>
        <taxon>Thermotogae</taxon>
        <taxon>Kosmotogales</taxon>
        <taxon>Kosmotogaceae</taxon>
        <taxon>Mesotoga</taxon>
    </lineage>
</organism>
<feature type="region of interest" description="Disordered" evidence="1">
    <location>
        <begin position="1"/>
        <end position="24"/>
    </location>
</feature>
<keyword evidence="3" id="KW-1185">Reference proteome</keyword>
<evidence type="ECO:0000313" key="3">
    <source>
        <dbReference type="Proteomes" id="UP000002881"/>
    </source>
</evidence>
<proteinExistence type="predicted"/>
<feature type="region of interest" description="Disordered" evidence="1">
    <location>
        <begin position="60"/>
        <end position="81"/>
    </location>
</feature>
<gene>
    <name evidence="2" type="ORF">Theba_1045</name>
</gene>
<accession>I2F497</accession>
<dbReference type="EMBL" id="CP003532">
    <property type="protein sequence ID" value="AFK06750.1"/>
    <property type="molecule type" value="Genomic_DNA"/>
</dbReference>
<name>I2F497_9BACT</name>
<sequence length="81" mass="8836">MSVLLPSRHPDNAPGQDPCPSRKRDVRRIVSPYFRSRLLVSEANSRTYAFSALVSVQRSAKSGSLMGDPVQEHNGMTAGGH</sequence>
<evidence type="ECO:0000256" key="1">
    <source>
        <dbReference type="SAM" id="MobiDB-lite"/>
    </source>
</evidence>